<dbReference type="InterPro" id="IPR010327">
    <property type="entry name" value="FldB/FldC_alpha/beta"/>
</dbReference>
<evidence type="ECO:0000256" key="1">
    <source>
        <dbReference type="ARBA" id="ARBA00001966"/>
    </source>
</evidence>
<evidence type="ECO:0000313" key="6">
    <source>
        <dbReference type="EMBL" id="AYD40209.1"/>
    </source>
</evidence>
<dbReference type="Gene3D" id="1.20.1270.370">
    <property type="match status" value="1"/>
</dbReference>
<dbReference type="OrthoDB" id="355459at2"/>
<evidence type="ECO:0000256" key="2">
    <source>
        <dbReference type="ARBA" id="ARBA00005806"/>
    </source>
</evidence>
<dbReference type="AlphaFoldDB" id="A0A386H3C4"/>
<dbReference type="PANTHER" id="PTHR30548:SF5">
    <property type="entry name" value="SUBUNIT OF OXYGEN-SENSITIVE 2-HYDROXYISOCAPROYL-COA DEHYDRATASE"/>
    <property type="match status" value="1"/>
</dbReference>
<keyword evidence="7" id="KW-1185">Reference proteome</keyword>
<dbReference type="GO" id="GO:0051536">
    <property type="term" value="F:iron-sulfur cluster binding"/>
    <property type="evidence" value="ECO:0007669"/>
    <property type="project" value="UniProtKB-KW"/>
</dbReference>
<protein>
    <submittedName>
        <fullName evidence="6">2-hydroxyacyl-CoA dehydratase</fullName>
    </submittedName>
</protein>
<dbReference type="EMBL" id="CP032416">
    <property type="protein sequence ID" value="AYD40209.1"/>
    <property type="molecule type" value="Genomic_DNA"/>
</dbReference>
<accession>A0A386H3C4</accession>
<keyword evidence="5" id="KW-0411">Iron-sulfur</keyword>
<dbReference type="Pfam" id="PF06050">
    <property type="entry name" value="HGD-D"/>
    <property type="match status" value="1"/>
</dbReference>
<dbReference type="GO" id="GO:0016836">
    <property type="term" value="F:hydro-lyase activity"/>
    <property type="evidence" value="ECO:0007669"/>
    <property type="project" value="UniProtKB-ARBA"/>
</dbReference>
<dbReference type="Gene3D" id="3.40.50.11900">
    <property type="match status" value="1"/>
</dbReference>
<reference evidence="6 7" key="1">
    <citation type="journal article" date="2019" name="Int. J. Syst. Evol. Microbiol.">
        <title>Clostridium fermenticellae sp. nov., isolated from the mud in a fermentation cellar for the production of the Chinese liquor, baijiu.</title>
        <authorList>
            <person name="Xu P.X."/>
            <person name="Chai L.J."/>
            <person name="Qiu T."/>
            <person name="Zhang X.J."/>
            <person name="Lu Z.M."/>
            <person name="Xiao C."/>
            <person name="Wang S.T."/>
            <person name="Shen C.H."/>
            <person name="Shi J.S."/>
            <person name="Xu Z.H."/>
        </authorList>
    </citation>
    <scope>NUCLEOTIDE SEQUENCE [LARGE SCALE GENOMIC DNA]</scope>
    <source>
        <strain evidence="6 7">JN500901</strain>
    </source>
</reference>
<dbReference type="GO" id="GO:0046872">
    <property type="term" value="F:metal ion binding"/>
    <property type="evidence" value="ECO:0007669"/>
    <property type="project" value="UniProtKB-KW"/>
</dbReference>
<sequence>MAALDELLKKFHEIASNPKKQFKSYLKDGKKVVICAPVYTPEEIVHSMGFVPMGAWGADIEIKEAKKYFPAFICSILQSVLELGIKGEYDGVSAIIVPSLCDSLKCLGQNWKYAVKDIPFIPMTYPQNRANEVGKQFTKAGYERVVKDLEAATGETFSEEKLKKSIEIYNAHNAAMRCISDLLIDYPQITASVRSDIFKSSYFMTKEEHTELLNELIEVLKKSDNVENKKIKIVTSGILADSKNLLKILDDNNMQIVADDVAAESRQYRVDTKSMPSSLDALSEKFSEMGNCSVLYDVDKKRADYIVQLVKRTGAKGVLIFMTKFCDPEEFDYVFVKRALDAAEIPSALIEVDRQMVNYEQAKTIIETFKDMLS</sequence>
<evidence type="ECO:0000256" key="4">
    <source>
        <dbReference type="ARBA" id="ARBA00023004"/>
    </source>
</evidence>
<proteinExistence type="inferred from homology"/>
<evidence type="ECO:0000313" key="7">
    <source>
        <dbReference type="Proteomes" id="UP000266301"/>
    </source>
</evidence>
<keyword evidence="4" id="KW-0408">Iron</keyword>
<dbReference type="KEGG" id="cfer:D4Z93_06620"/>
<evidence type="ECO:0000256" key="5">
    <source>
        <dbReference type="ARBA" id="ARBA00023014"/>
    </source>
</evidence>
<dbReference type="RefSeq" id="WP_119971595.1">
    <property type="nucleotide sequence ID" value="NZ_CP032416.1"/>
</dbReference>
<dbReference type="Proteomes" id="UP000266301">
    <property type="component" value="Chromosome"/>
</dbReference>
<dbReference type="PANTHER" id="PTHR30548">
    <property type="entry name" value="2-HYDROXYGLUTARYL-COA DEHYDRATASE, D-COMPONENT-RELATED"/>
    <property type="match status" value="1"/>
</dbReference>
<comment type="cofactor">
    <cofactor evidence="1">
        <name>[4Fe-4S] cluster</name>
        <dbReference type="ChEBI" id="CHEBI:49883"/>
    </cofactor>
</comment>
<comment type="similarity">
    <text evidence="2">Belongs to the FldB/FldC dehydratase alpha/beta subunit family.</text>
</comment>
<name>A0A386H3C4_9CLOT</name>
<dbReference type="Gene3D" id="3.40.50.11890">
    <property type="match status" value="1"/>
</dbReference>
<keyword evidence="3" id="KW-0479">Metal-binding</keyword>
<evidence type="ECO:0000256" key="3">
    <source>
        <dbReference type="ARBA" id="ARBA00022723"/>
    </source>
</evidence>
<organism evidence="6 7">
    <name type="scientific">Clostridium fermenticellae</name>
    <dbReference type="NCBI Taxonomy" id="2068654"/>
    <lineage>
        <taxon>Bacteria</taxon>
        <taxon>Bacillati</taxon>
        <taxon>Bacillota</taxon>
        <taxon>Clostridia</taxon>
        <taxon>Eubacteriales</taxon>
        <taxon>Clostridiaceae</taxon>
        <taxon>Clostridium</taxon>
    </lineage>
</organism>
<gene>
    <name evidence="6" type="ORF">D4Z93_06620</name>
</gene>